<evidence type="ECO:0000313" key="3">
    <source>
        <dbReference type="Proteomes" id="UP000749040"/>
    </source>
</evidence>
<proteinExistence type="predicted"/>
<gene>
    <name evidence="2" type="ORF">ITX44_33625</name>
</gene>
<dbReference type="EMBL" id="JADKYB010000025">
    <property type="protein sequence ID" value="MBM9509403.1"/>
    <property type="molecule type" value="Genomic_DNA"/>
</dbReference>
<sequence length="67" mass="7127">MWWLYFWVGLATAGLFVLAVAALRVFVAAQELARQVAAGSEALARAGERLQQAAGPLAGRGGEISRR</sequence>
<protein>
    <recommendedName>
        <fullName evidence="4">DUF948 domain-containing protein</fullName>
    </recommendedName>
</protein>
<keyword evidence="3" id="KW-1185">Reference proteome</keyword>
<reference evidence="2 3" key="1">
    <citation type="submission" date="2021-01" db="EMBL/GenBank/DDBJ databases">
        <title>Streptomyces acididurans sp. nov., isolated from a peat swamp forest soil.</title>
        <authorList>
            <person name="Chantavorakit T."/>
            <person name="Duangmal K."/>
        </authorList>
    </citation>
    <scope>NUCLEOTIDE SEQUENCE [LARGE SCALE GENOMIC DNA]</scope>
    <source>
        <strain evidence="2 3">KK5PA1</strain>
    </source>
</reference>
<comment type="caution">
    <text evidence="2">The sequence shown here is derived from an EMBL/GenBank/DDBJ whole genome shotgun (WGS) entry which is preliminary data.</text>
</comment>
<accession>A0ABS2U1C7</accession>
<evidence type="ECO:0008006" key="4">
    <source>
        <dbReference type="Google" id="ProtNLM"/>
    </source>
</evidence>
<dbReference type="RefSeq" id="WP_205362415.1">
    <property type="nucleotide sequence ID" value="NZ_JADKYB010000025.1"/>
</dbReference>
<feature type="transmembrane region" description="Helical" evidence="1">
    <location>
        <begin position="6"/>
        <end position="27"/>
    </location>
</feature>
<keyword evidence="1" id="KW-1133">Transmembrane helix</keyword>
<keyword evidence="1" id="KW-0472">Membrane</keyword>
<evidence type="ECO:0000256" key="1">
    <source>
        <dbReference type="SAM" id="Phobius"/>
    </source>
</evidence>
<dbReference type="Proteomes" id="UP000749040">
    <property type="component" value="Unassembled WGS sequence"/>
</dbReference>
<organism evidence="2 3">
    <name type="scientific">Actinacidiphila acididurans</name>
    <dbReference type="NCBI Taxonomy" id="2784346"/>
    <lineage>
        <taxon>Bacteria</taxon>
        <taxon>Bacillati</taxon>
        <taxon>Actinomycetota</taxon>
        <taxon>Actinomycetes</taxon>
        <taxon>Kitasatosporales</taxon>
        <taxon>Streptomycetaceae</taxon>
        <taxon>Actinacidiphila</taxon>
    </lineage>
</organism>
<name>A0ABS2U1C7_9ACTN</name>
<evidence type="ECO:0000313" key="2">
    <source>
        <dbReference type="EMBL" id="MBM9509403.1"/>
    </source>
</evidence>
<keyword evidence="1" id="KW-0812">Transmembrane</keyword>